<comment type="caution">
    <text evidence="2">The sequence shown here is derived from an EMBL/GenBank/DDBJ whole genome shotgun (WGS) entry which is preliminary data.</text>
</comment>
<accession>A0A1R3J0S0</accession>
<dbReference type="AlphaFoldDB" id="A0A1R3J0S0"/>
<protein>
    <submittedName>
        <fullName evidence="2">Uncharacterized protein</fullName>
    </submittedName>
</protein>
<gene>
    <name evidence="2" type="ORF">COLO4_20268</name>
</gene>
<proteinExistence type="predicted"/>
<evidence type="ECO:0000256" key="1">
    <source>
        <dbReference type="SAM" id="MobiDB-lite"/>
    </source>
</evidence>
<evidence type="ECO:0000313" key="3">
    <source>
        <dbReference type="Proteomes" id="UP000187203"/>
    </source>
</evidence>
<feature type="region of interest" description="Disordered" evidence="1">
    <location>
        <begin position="43"/>
        <end position="107"/>
    </location>
</feature>
<dbReference type="OrthoDB" id="1730132at2759"/>
<sequence length="193" mass="21584">MTSVDIGRASWKDPVLKVPEAKQFRYVGLQFADEMRSLFDGITATGQESWGPSKQGLPKHGAEKPSSSAQPTARSSETHIDIEPESPPSPLSPTEMSLPKKKHHKKNYDGDLDEKLLAVLNTLEQSDGPSIEECNKKLDEMETLHMEDPLYLAACSIFCESKAYREQWVMISQTPEAIRIAWIQMNAKKLGLL</sequence>
<feature type="compositionally biased region" description="Polar residues" evidence="1">
    <location>
        <begin position="65"/>
        <end position="75"/>
    </location>
</feature>
<reference evidence="3" key="1">
    <citation type="submission" date="2013-09" db="EMBL/GenBank/DDBJ databases">
        <title>Corchorus olitorius genome sequencing.</title>
        <authorList>
            <person name="Alam M."/>
            <person name="Haque M.S."/>
            <person name="Islam M.S."/>
            <person name="Emdad E.M."/>
            <person name="Islam M.M."/>
            <person name="Ahmed B."/>
            <person name="Halim A."/>
            <person name="Hossen Q.M.M."/>
            <person name="Hossain M.Z."/>
            <person name="Ahmed R."/>
            <person name="Khan M.M."/>
            <person name="Islam R."/>
            <person name="Rashid M.M."/>
            <person name="Khan S.A."/>
            <person name="Rahman M.S."/>
            <person name="Alam M."/>
            <person name="Yahiya A.S."/>
            <person name="Khan M.S."/>
            <person name="Azam M.S."/>
            <person name="Haque T."/>
            <person name="Lashkar M.Z.H."/>
            <person name="Akhand A.I."/>
            <person name="Morshed G."/>
            <person name="Roy S."/>
            <person name="Uddin K.S."/>
            <person name="Rabeya T."/>
            <person name="Hossain A.S."/>
            <person name="Chowdhury A."/>
            <person name="Snigdha A.R."/>
            <person name="Mortoza M.S."/>
            <person name="Matin S.A."/>
            <person name="Hoque S.M.E."/>
            <person name="Islam M.K."/>
            <person name="Roy D.K."/>
            <person name="Haider R."/>
            <person name="Moosa M.M."/>
            <person name="Elias S.M."/>
            <person name="Hasan A.M."/>
            <person name="Jahan S."/>
            <person name="Shafiuddin M."/>
            <person name="Mahmood N."/>
            <person name="Shommy N.S."/>
        </authorList>
    </citation>
    <scope>NUCLEOTIDE SEQUENCE [LARGE SCALE GENOMIC DNA]</scope>
    <source>
        <strain evidence="3">cv. O-4</strain>
    </source>
</reference>
<organism evidence="2 3">
    <name type="scientific">Corchorus olitorius</name>
    <dbReference type="NCBI Taxonomy" id="93759"/>
    <lineage>
        <taxon>Eukaryota</taxon>
        <taxon>Viridiplantae</taxon>
        <taxon>Streptophyta</taxon>
        <taxon>Embryophyta</taxon>
        <taxon>Tracheophyta</taxon>
        <taxon>Spermatophyta</taxon>
        <taxon>Magnoliopsida</taxon>
        <taxon>eudicotyledons</taxon>
        <taxon>Gunneridae</taxon>
        <taxon>Pentapetalae</taxon>
        <taxon>rosids</taxon>
        <taxon>malvids</taxon>
        <taxon>Malvales</taxon>
        <taxon>Malvaceae</taxon>
        <taxon>Grewioideae</taxon>
        <taxon>Apeibeae</taxon>
        <taxon>Corchorus</taxon>
    </lineage>
</organism>
<keyword evidence="3" id="KW-1185">Reference proteome</keyword>
<name>A0A1R3J0S0_9ROSI</name>
<dbReference type="EMBL" id="AWUE01017083">
    <property type="protein sequence ID" value="OMO88425.1"/>
    <property type="molecule type" value="Genomic_DNA"/>
</dbReference>
<dbReference type="Proteomes" id="UP000187203">
    <property type="component" value="Unassembled WGS sequence"/>
</dbReference>
<evidence type="ECO:0000313" key="2">
    <source>
        <dbReference type="EMBL" id="OMO88425.1"/>
    </source>
</evidence>